<dbReference type="GO" id="GO:0016491">
    <property type="term" value="F:oxidoreductase activity"/>
    <property type="evidence" value="ECO:0007669"/>
    <property type="project" value="TreeGrafter"/>
</dbReference>
<dbReference type="CDD" id="cd05325">
    <property type="entry name" value="carb_red_sniffer_like_SDR_c"/>
    <property type="match status" value="1"/>
</dbReference>
<dbReference type="EMBL" id="RBPV01000168">
    <property type="protein sequence ID" value="RMO61154.1"/>
    <property type="molecule type" value="Genomic_DNA"/>
</dbReference>
<dbReference type="Gene3D" id="3.40.50.720">
    <property type="entry name" value="NAD(P)-binding Rossmann-like Domain"/>
    <property type="match status" value="1"/>
</dbReference>
<dbReference type="Pfam" id="PF00106">
    <property type="entry name" value="adh_short"/>
    <property type="match status" value="1"/>
</dbReference>
<dbReference type="Proteomes" id="UP000275613">
    <property type="component" value="Unassembled WGS sequence"/>
</dbReference>
<dbReference type="PANTHER" id="PTHR43544:SF12">
    <property type="entry name" value="NAD(P)-BINDING ROSSMANN-FOLD SUPERFAMILY PROTEIN"/>
    <property type="match status" value="1"/>
</dbReference>
<dbReference type="PRINTS" id="PR00081">
    <property type="entry name" value="GDHRDH"/>
</dbReference>
<dbReference type="AlphaFoldDB" id="A0A3M3WUF1"/>
<proteinExistence type="predicted"/>
<dbReference type="SUPFAM" id="SSF51735">
    <property type="entry name" value="NAD(P)-binding Rossmann-fold domains"/>
    <property type="match status" value="1"/>
</dbReference>
<dbReference type="InterPro" id="IPR051468">
    <property type="entry name" value="Fungal_SecMetab_SDRs"/>
</dbReference>
<dbReference type="PANTHER" id="PTHR43544">
    <property type="entry name" value="SHORT-CHAIN DEHYDROGENASE/REDUCTASE"/>
    <property type="match status" value="1"/>
</dbReference>
<accession>A0A3M3WUF1</accession>
<gene>
    <name evidence="1" type="ORF">ALQ39_05652</name>
</gene>
<dbReference type="GO" id="GO:0005737">
    <property type="term" value="C:cytoplasm"/>
    <property type="evidence" value="ECO:0007669"/>
    <property type="project" value="TreeGrafter"/>
</dbReference>
<dbReference type="InterPro" id="IPR002347">
    <property type="entry name" value="SDR_fam"/>
</dbReference>
<name>A0A3M3WUF1_PSEA0</name>
<evidence type="ECO:0000313" key="1">
    <source>
        <dbReference type="EMBL" id="RMO61154.1"/>
    </source>
</evidence>
<evidence type="ECO:0000313" key="2">
    <source>
        <dbReference type="Proteomes" id="UP000275613"/>
    </source>
</evidence>
<comment type="caution">
    <text evidence="1">The sequence shown here is derived from an EMBL/GenBank/DDBJ whole genome shotgun (WGS) entry which is preliminary data.</text>
</comment>
<protein>
    <submittedName>
        <fullName evidence="1">Short chain dehydrogenase/reductase family oxidoreductase</fullName>
    </submittedName>
</protein>
<sequence>MGWRGCWRSGRAIVAPQKSKTLQPCSSRCLMSLIPELNSEANVLICGASRGIGLALCATLLARDDVAQVWAVARQASTSTELEKLAEQYGQRIKRIKRVDCDARDEQSLEALVSEALDGCEHLHLVISTLGILHQDGAKAEKGLAQLTLASLQASFATNTFAPILLLKHLLPLLRKQPSTFVALSARVGSIGDNRLGGWYSYRASKAALNQLLHTASIELKRLNSASTVLAIHPGTTDTELSQPFQANLPEGQLFEPAFSADRIIEVIGAHGPADSGTFWAWDDKPIVW</sequence>
<organism evidence="1 2">
    <name type="scientific">Pseudomonas amygdali pv. eriobotryae</name>
    <dbReference type="NCBI Taxonomy" id="129137"/>
    <lineage>
        <taxon>Bacteria</taxon>
        <taxon>Pseudomonadati</taxon>
        <taxon>Pseudomonadota</taxon>
        <taxon>Gammaproteobacteria</taxon>
        <taxon>Pseudomonadales</taxon>
        <taxon>Pseudomonadaceae</taxon>
        <taxon>Pseudomonas</taxon>
        <taxon>Pseudomonas amygdali</taxon>
    </lineage>
</organism>
<reference evidence="1 2" key="1">
    <citation type="submission" date="2018-08" db="EMBL/GenBank/DDBJ databases">
        <title>Recombination of ecologically and evolutionarily significant loci maintains genetic cohesion in the Pseudomonas syringae species complex.</title>
        <authorList>
            <person name="Dillon M."/>
            <person name="Thakur S."/>
            <person name="Almeida R.N.D."/>
            <person name="Weir B.S."/>
            <person name="Guttman D.S."/>
        </authorList>
    </citation>
    <scope>NUCLEOTIDE SEQUENCE [LARGE SCALE GENOMIC DNA]</scope>
    <source>
        <strain evidence="1 2">ICMP 4316</strain>
    </source>
</reference>
<dbReference type="InterPro" id="IPR036291">
    <property type="entry name" value="NAD(P)-bd_dom_sf"/>
</dbReference>